<feature type="compositionally biased region" description="Basic residues" evidence="1">
    <location>
        <begin position="389"/>
        <end position="404"/>
    </location>
</feature>
<feature type="compositionally biased region" description="Pro residues" evidence="1">
    <location>
        <begin position="434"/>
        <end position="444"/>
    </location>
</feature>
<name>A0AB34G4Y9_9HYPO</name>
<feature type="region of interest" description="Disordered" evidence="1">
    <location>
        <begin position="370"/>
        <end position="449"/>
    </location>
</feature>
<keyword evidence="3" id="KW-1185">Reference proteome</keyword>
<keyword evidence="2" id="KW-0560">Oxidoreductase</keyword>
<feature type="compositionally biased region" description="Polar residues" evidence="1">
    <location>
        <begin position="370"/>
        <end position="381"/>
    </location>
</feature>
<accession>A0AB34G4Y9</accession>
<feature type="region of interest" description="Disordered" evidence="1">
    <location>
        <begin position="266"/>
        <end position="334"/>
    </location>
</feature>
<feature type="compositionally biased region" description="Low complexity" evidence="1">
    <location>
        <begin position="281"/>
        <end position="328"/>
    </location>
</feature>
<organism evidence="2 3">
    <name type="scientific">Purpureocillium lavendulum</name>
    <dbReference type="NCBI Taxonomy" id="1247861"/>
    <lineage>
        <taxon>Eukaryota</taxon>
        <taxon>Fungi</taxon>
        <taxon>Dikarya</taxon>
        <taxon>Ascomycota</taxon>
        <taxon>Pezizomycotina</taxon>
        <taxon>Sordariomycetes</taxon>
        <taxon>Hypocreomycetidae</taxon>
        <taxon>Hypocreales</taxon>
        <taxon>Ophiocordycipitaceae</taxon>
        <taxon>Purpureocillium</taxon>
    </lineage>
</organism>
<comment type="caution">
    <text evidence="2">The sequence shown here is derived from an EMBL/GenBank/DDBJ whole genome shotgun (WGS) entry which is preliminary data.</text>
</comment>
<sequence length="574" mass="61285">MLSEPSPPPLALSLPLPLPLPLPLLPLSTICLLYANGLVQDETAYFNAQPGADSPRPLLLKDLDGGAYLDAGIGVDGGGGGSGEPWTESAAQSTMPASPSLHGHSGSGGDGGALAVDDTWSGALDLTSMDNFPGPYPTSCDDPAAGVQGLYTHGLQTASTAAITVDGLSTPPSDWLGAVTTGNHAASLYPAHESFGAPVAPGTLQQHLQQHLQQQQQQQQQHQPMFENPAKSWLSSNGLDTYLFPQTLFHHASEPNVISAAAVAPTSSLRTPSPPHRQHFSSGASRADVSDASDAPFASPSSSSAVLSSSSSSSSSSESSYREMSAGSQRPATCEIVLRRSSRTRLPSLALGATTLPQGTQQVEPFSQMTASGAGTASTGNDPVPPASRPRRRRGSARIQRRRQQQQQQQQQQQREQSLSPLDADSAAAAAAAPWPPGERPPGAPYQYVNQMDPESLEFFERTLLEDRDESLRAKVPFKTIQHKLRHIFSGAQETLRGHHRRLVKEPAQRVRKPVWHDVDIQLLQRAVASPRCKFPNGKTSWRAVSQYISERGGTYDFGITTCSRKWNELSGGE</sequence>
<dbReference type="EMBL" id="JAQHRD010000001">
    <property type="protein sequence ID" value="KAJ6446773.1"/>
    <property type="molecule type" value="Genomic_DNA"/>
</dbReference>
<keyword evidence="2" id="KW-0503">Monooxygenase</keyword>
<feature type="region of interest" description="Disordered" evidence="1">
    <location>
        <begin position="210"/>
        <end position="231"/>
    </location>
</feature>
<feature type="compositionally biased region" description="Low complexity" evidence="1">
    <location>
        <begin position="210"/>
        <end position="223"/>
    </location>
</feature>
<feature type="region of interest" description="Disordered" evidence="1">
    <location>
        <begin position="75"/>
        <end position="116"/>
    </location>
</feature>
<dbReference type="AlphaFoldDB" id="A0AB34G4Y9"/>
<evidence type="ECO:0000256" key="1">
    <source>
        <dbReference type="SAM" id="MobiDB-lite"/>
    </source>
</evidence>
<proteinExistence type="predicted"/>
<dbReference type="Proteomes" id="UP001163105">
    <property type="component" value="Unassembled WGS sequence"/>
</dbReference>
<evidence type="ECO:0000313" key="3">
    <source>
        <dbReference type="Proteomes" id="UP001163105"/>
    </source>
</evidence>
<gene>
    <name evidence="2" type="ORF">O9K51_01546</name>
</gene>
<evidence type="ECO:0000313" key="2">
    <source>
        <dbReference type="EMBL" id="KAJ6446773.1"/>
    </source>
</evidence>
<dbReference type="GO" id="GO:0004497">
    <property type="term" value="F:monooxygenase activity"/>
    <property type="evidence" value="ECO:0007669"/>
    <property type="project" value="UniProtKB-KW"/>
</dbReference>
<feature type="compositionally biased region" description="Low complexity" evidence="1">
    <location>
        <begin position="405"/>
        <end position="433"/>
    </location>
</feature>
<reference evidence="2" key="1">
    <citation type="submission" date="2023-01" db="EMBL/GenBank/DDBJ databases">
        <title>The growth and conidiation of Purpureocillium lavendulum are regulated by nitrogen source and histone H3K14 acetylation.</title>
        <authorList>
            <person name="Tang P."/>
            <person name="Han J."/>
            <person name="Zhang C."/>
            <person name="Tang P."/>
            <person name="Qi F."/>
            <person name="Zhang K."/>
            <person name="Liang L."/>
        </authorList>
    </citation>
    <scope>NUCLEOTIDE SEQUENCE</scope>
    <source>
        <strain evidence="2">YMF1.00683</strain>
    </source>
</reference>
<protein>
    <submittedName>
        <fullName evidence="2">Flavin-binding monooxygenase-like protein</fullName>
    </submittedName>
</protein>